<protein>
    <submittedName>
        <fullName evidence="1">Uncharacterized protein</fullName>
    </submittedName>
</protein>
<dbReference type="AlphaFoldDB" id="A0A840Q000"/>
<name>A0A840Q000_9PSEU</name>
<dbReference type="Proteomes" id="UP000584374">
    <property type="component" value="Unassembled WGS sequence"/>
</dbReference>
<organism evidence="1 2">
    <name type="scientific">Saccharopolyspora phatthalungensis</name>
    <dbReference type="NCBI Taxonomy" id="664693"/>
    <lineage>
        <taxon>Bacteria</taxon>
        <taxon>Bacillati</taxon>
        <taxon>Actinomycetota</taxon>
        <taxon>Actinomycetes</taxon>
        <taxon>Pseudonocardiales</taxon>
        <taxon>Pseudonocardiaceae</taxon>
        <taxon>Saccharopolyspora</taxon>
    </lineage>
</organism>
<sequence length="127" mass="13750">MVGEQQVDAWPEAWLRPHLDALRTSVRAGFRFRYLPGPANVLAVQGMRVSHGAMDMFMASAADDAIAARFRIEDLELGSPPAVWHRHGQVADVVPALLELPLHDSPGAPRLAGSPVSDLWLPGDALP</sequence>
<dbReference type="EMBL" id="JACHIW010000001">
    <property type="protein sequence ID" value="MBB5153300.1"/>
    <property type="molecule type" value="Genomic_DNA"/>
</dbReference>
<dbReference type="RefSeq" id="WP_184723912.1">
    <property type="nucleotide sequence ID" value="NZ_JACHIW010000001.1"/>
</dbReference>
<accession>A0A840Q000</accession>
<evidence type="ECO:0000313" key="2">
    <source>
        <dbReference type="Proteomes" id="UP000584374"/>
    </source>
</evidence>
<reference evidence="1 2" key="1">
    <citation type="submission" date="2020-08" db="EMBL/GenBank/DDBJ databases">
        <title>Sequencing the genomes of 1000 actinobacteria strains.</title>
        <authorList>
            <person name="Klenk H.-P."/>
        </authorList>
    </citation>
    <scope>NUCLEOTIDE SEQUENCE [LARGE SCALE GENOMIC DNA]</scope>
    <source>
        <strain evidence="1 2">DSM 45584</strain>
    </source>
</reference>
<evidence type="ECO:0000313" key="1">
    <source>
        <dbReference type="EMBL" id="MBB5153300.1"/>
    </source>
</evidence>
<keyword evidence="2" id="KW-1185">Reference proteome</keyword>
<gene>
    <name evidence="1" type="ORF">BJ970_000834</name>
</gene>
<proteinExistence type="predicted"/>
<comment type="caution">
    <text evidence="1">The sequence shown here is derived from an EMBL/GenBank/DDBJ whole genome shotgun (WGS) entry which is preliminary data.</text>
</comment>